<accession>A0A6V7QJR5</accession>
<dbReference type="AlphaFoldDB" id="A0A6V7QJR5"/>
<gene>
    <name evidence="2" type="ORF">CB5_LOCUS26257</name>
</gene>
<feature type="coiled-coil region" evidence="1">
    <location>
        <begin position="499"/>
        <end position="540"/>
    </location>
</feature>
<evidence type="ECO:0008006" key="3">
    <source>
        <dbReference type="Google" id="ProtNLM"/>
    </source>
</evidence>
<evidence type="ECO:0000256" key="1">
    <source>
        <dbReference type="SAM" id="Coils"/>
    </source>
</evidence>
<proteinExistence type="predicted"/>
<organism evidence="2">
    <name type="scientific">Ananas comosus var. bracteatus</name>
    <name type="common">red pineapple</name>
    <dbReference type="NCBI Taxonomy" id="296719"/>
    <lineage>
        <taxon>Eukaryota</taxon>
        <taxon>Viridiplantae</taxon>
        <taxon>Streptophyta</taxon>
        <taxon>Embryophyta</taxon>
        <taxon>Tracheophyta</taxon>
        <taxon>Spermatophyta</taxon>
        <taxon>Magnoliopsida</taxon>
        <taxon>Liliopsida</taxon>
        <taxon>Poales</taxon>
        <taxon>Bromeliaceae</taxon>
        <taxon>Bromelioideae</taxon>
        <taxon>Ananas</taxon>
    </lineage>
</organism>
<sequence>MGFVVSSSSFLCSPMSAPSSHHAPSSPLLLLCPKRRSTAKKVLAVSSSDGDGDLSGSSSNRRAILLVGVSVLPLFHLRAIAVENLVKGASTHDASPMPLEAFEQSLNLKHEATLSQISFSRRKKNLYKDSIAKPEVQGASDENTVVKPEKEGISDEENVVKSEIQGISDEDNVIKPEIHGLQQAGKEVLLQEPNQSEPVKLQERPGNPFVSLLNGLGIVGSGILGALYATSQKEKAALELSIESMKTKLTKDEAAASSMKENYETRLLNMQEEQQKQARKFQEEEASLLNQLSSAKSTCVALGEELRREIKLAEELKAEIGRLESSITQAGEDKRILESKIKEKIDVIDVLQDKVSLLSLEINDKEKNIGELKLSLESKEKDYKSLSSMFVQSKGNLETANSTIEQLKEEISTNREELSAKTSSIDSLNEKIKSLHAANREIEEKIHGLVEDYENLRSSSERRASLDSELLAKKDGQLYELEGKLAFALSEASNDHELIKVLKKERDDLKVAVEREIESVRKLKDELKSTEETLELLDWSLQSFLGNSMKRKLPMKN</sequence>
<evidence type="ECO:0000313" key="2">
    <source>
        <dbReference type="EMBL" id="CAD1843046.1"/>
    </source>
</evidence>
<feature type="coiled-coil region" evidence="1">
    <location>
        <begin position="260"/>
        <end position="459"/>
    </location>
</feature>
<reference evidence="2" key="1">
    <citation type="submission" date="2020-07" db="EMBL/GenBank/DDBJ databases">
        <authorList>
            <person name="Lin J."/>
        </authorList>
    </citation>
    <scope>NUCLEOTIDE SEQUENCE</scope>
</reference>
<dbReference type="EMBL" id="LR862136">
    <property type="protein sequence ID" value="CAD1843046.1"/>
    <property type="molecule type" value="Genomic_DNA"/>
</dbReference>
<protein>
    <recommendedName>
        <fullName evidence="3">MAR-binding filament-like protein 1-1</fullName>
    </recommendedName>
</protein>
<name>A0A6V7QJR5_ANACO</name>
<dbReference type="Gene3D" id="1.10.287.1490">
    <property type="match status" value="1"/>
</dbReference>
<keyword evidence="1" id="KW-0175">Coiled coil</keyword>